<dbReference type="OrthoDB" id="10042665at2759"/>
<evidence type="ECO:0000313" key="2">
    <source>
        <dbReference type="EMBL" id="KXT10814.1"/>
    </source>
</evidence>
<feature type="domain" description="AAA+ ATPase" evidence="1">
    <location>
        <begin position="442"/>
        <end position="569"/>
    </location>
</feature>
<dbReference type="Proteomes" id="UP000073492">
    <property type="component" value="Unassembled WGS sequence"/>
</dbReference>
<dbReference type="PANTHER" id="PTHR46411">
    <property type="entry name" value="FAMILY ATPASE, PUTATIVE-RELATED"/>
    <property type="match status" value="1"/>
</dbReference>
<accession>A0A139I7Y8</accession>
<comment type="caution">
    <text evidence="2">The sequence shown here is derived from an EMBL/GenBank/DDBJ whole genome shotgun (WGS) entry which is preliminary data.</text>
</comment>
<dbReference type="Gene3D" id="3.40.50.300">
    <property type="entry name" value="P-loop containing nucleotide triphosphate hydrolases"/>
    <property type="match status" value="1"/>
</dbReference>
<dbReference type="InterPro" id="IPR003959">
    <property type="entry name" value="ATPase_AAA_core"/>
</dbReference>
<dbReference type="PANTHER" id="PTHR46411:SF3">
    <property type="entry name" value="AAA+ ATPASE DOMAIN-CONTAINING PROTEIN"/>
    <property type="match status" value="1"/>
</dbReference>
<dbReference type="InterPro" id="IPR027417">
    <property type="entry name" value="P-loop_NTPase"/>
</dbReference>
<organism evidence="2 3">
    <name type="scientific">Pseudocercospora musae</name>
    <dbReference type="NCBI Taxonomy" id="113226"/>
    <lineage>
        <taxon>Eukaryota</taxon>
        <taxon>Fungi</taxon>
        <taxon>Dikarya</taxon>
        <taxon>Ascomycota</taxon>
        <taxon>Pezizomycotina</taxon>
        <taxon>Dothideomycetes</taxon>
        <taxon>Dothideomycetidae</taxon>
        <taxon>Mycosphaerellales</taxon>
        <taxon>Mycosphaerellaceae</taxon>
        <taxon>Pseudocercospora</taxon>
    </lineage>
</organism>
<dbReference type="InterPro" id="IPR003593">
    <property type="entry name" value="AAA+_ATPase"/>
</dbReference>
<dbReference type="Pfam" id="PF00004">
    <property type="entry name" value="AAA"/>
    <property type="match status" value="1"/>
</dbReference>
<proteinExistence type="predicted"/>
<evidence type="ECO:0000313" key="3">
    <source>
        <dbReference type="Proteomes" id="UP000073492"/>
    </source>
</evidence>
<evidence type="ECO:0000259" key="1">
    <source>
        <dbReference type="SMART" id="SM00382"/>
    </source>
</evidence>
<gene>
    <name evidence="2" type="ORF">AC579_2981</name>
</gene>
<sequence length="641" mass="73774">MEEFNELDYDLYPQHDWREAPSFDAAEDGEKIKKNEIGLDADLRQLYREDPSKVWKEDTDNERAYHPKNSKYALVVRRQMSTESDDGLELHSVTIQSPILRKLLDDVFECSREVCTTMRDLTFKQPFHEFLHRWDKYLACAREVRAGLEKQHVELLHDILEPVVGPLVQQKRDILKQNRVDFKRLWMIFEPDCDVTTPEDARLFTNQDTKYDIIEGRELLLLTSKCVNYNGRFFGYQTVTLGIDSYEGFKMIDELEVVPVALHPRRDALIEEATARGKRFAGLSGWQYKSYTGIVISMQQRPPRMVTNGRIVIDPDLYGTKNGNETLDPLYKATTTDKPAPARSTRYDPYSYKPLYTAKAAPIIINKGSEKSHAAELKDHHFRLCTNIAEFDVDGVGEINFSKAAFKRLFLPHDYKELILAFVDSHLNRGDDFDDIVEGKGKGMVILLHGAPGLGKTLTAEAVAEEMQVPLYAMGAGQLGFDAGTIEHNLQDVLDIYAKWGAVLLLDEADVFLEQRQITDIHRNRLVSIFLRMLEYYQGCMFLTTNRVETFDLAFRSRINLAIDYPKLDFQTRRHIWRTFVRPSEDFPNNRSAITKDQLFDLAELDLNGREVKNLVKTGRLLAERKGEQLGIMHMISVLSV</sequence>
<protein>
    <recommendedName>
        <fullName evidence="1">AAA+ ATPase domain-containing protein</fullName>
    </recommendedName>
</protein>
<dbReference type="Pfam" id="PF22942">
    <property type="entry name" value="DUF7025"/>
    <property type="match status" value="1"/>
</dbReference>
<dbReference type="EMBL" id="LFZO01000238">
    <property type="protein sequence ID" value="KXT10814.1"/>
    <property type="molecule type" value="Genomic_DNA"/>
</dbReference>
<dbReference type="GO" id="GO:0005524">
    <property type="term" value="F:ATP binding"/>
    <property type="evidence" value="ECO:0007669"/>
    <property type="project" value="InterPro"/>
</dbReference>
<keyword evidence="3" id="KW-1185">Reference proteome</keyword>
<dbReference type="SMART" id="SM00382">
    <property type="entry name" value="AAA"/>
    <property type="match status" value="1"/>
</dbReference>
<dbReference type="GO" id="GO:0016887">
    <property type="term" value="F:ATP hydrolysis activity"/>
    <property type="evidence" value="ECO:0007669"/>
    <property type="project" value="InterPro"/>
</dbReference>
<dbReference type="InterPro" id="IPR054289">
    <property type="entry name" value="DUF7025"/>
</dbReference>
<dbReference type="STRING" id="113226.A0A139I7Y8"/>
<name>A0A139I7Y8_9PEZI</name>
<reference evidence="2 3" key="1">
    <citation type="submission" date="2015-07" db="EMBL/GenBank/DDBJ databases">
        <title>Comparative genomics of the Sigatoka disease complex on banana suggests a link between parallel evolutionary changes in Pseudocercospora fijiensis and Pseudocercospora eumusae and increased virulence on the banana host.</title>
        <authorList>
            <person name="Chang T.-C."/>
            <person name="Salvucci A."/>
            <person name="Crous P.W."/>
            <person name="Stergiopoulos I."/>
        </authorList>
    </citation>
    <scope>NUCLEOTIDE SEQUENCE [LARGE SCALE GENOMIC DNA]</scope>
    <source>
        <strain evidence="2 3">CBS 116634</strain>
    </source>
</reference>
<dbReference type="AlphaFoldDB" id="A0A139I7Y8"/>
<dbReference type="SUPFAM" id="SSF52540">
    <property type="entry name" value="P-loop containing nucleoside triphosphate hydrolases"/>
    <property type="match status" value="1"/>
</dbReference>